<dbReference type="GeneTree" id="ENSGT00940000156265"/>
<dbReference type="PROSITE" id="PS50097">
    <property type="entry name" value="BTB"/>
    <property type="match status" value="1"/>
</dbReference>
<dbReference type="Pfam" id="PF07707">
    <property type="entry name" value="BACK"/>
    <property type="match status" value="1"/>
</dbReference>
<organism evidence="4 5">
    <name type="scientific">Ciona savignyi</name>
    <name type="common">Pacific transparent sea squirt</name>
    <dbReference type="NCBI Taxonomy" id="51511"/>
    <lineage>
        <taxon>Eukaryota</taxon>
        <taxon>Metazoa</taxon>
        <taxon>Chordata</taxon>
        <taxon>Tunicata</taxon>
        <taxon>Ascidiacea</taxon>
        <taxon>Phlebobranchia</taxon>
        <taxon>Cionidae</taxon>
        <taxon>Ciona</taxon>
    </lineage>
</organism>
<evidence type="ECO:0000313" key="5">
    <source>
        <dbReference type="Proteomes" id="UP000007875"/>
    </source>
</evidence>
<sequence length="285" mass="33240">MAKELSAESHNEDIMGALNKQRRTNAKYCDVTLMAEDKQFNAHRSILAASSVYFDTMFHSQMSEEFKAVIEIKSVSKQAMQDVVDFLYTNHVSLSIDNVEEVLHAASLMQIQDLIRITIKYLSEEISPLNCLHFRQLGKLYSLEELVVKCNKCLLENFDEISIQTQFNDLKADELGYLLSSDDITVSSEEALYEALIRWVKHDLDTRKKHFPTLFQHLRLQLVAVDYLSKNIRKESLVRASLDCRDLVEDAFYFHVKPYMYEKERRRFGEQHEIMFVPLARKNVV</sequence>
<keyword evidence="5" id="KW-1185">Reference proteome</keyword>
<dbReference type="FunFam" id="1.25.40.420:FF:000001">
    <property type="entry name" value="Kelch-like family member 12"/>
    <property type="match status" value="1"/>
</dbReference>
<dbReference type="Proteomes" id="UP000007875">
    <property type="component" value="Unassembled WGS sequence"/>
</dbReference>
<dbReference type="Gene3D" id="1.25.40.420">
    <property type="match status" value="1"/>
</dbReference>
<accession>H2YUE3</accession>
<protein>
    <recommendedName>
        <fullName evidence="3">BTB domain-containing protein</fullName>
    </recommendedName>
</protein>
<dbReference type="PANTHER" id="PTHR45632">
    <property type="entry name" value="LD33804P"/>
    <property type="match status" value="1"/>
</dbReference>
<dbReference type="InterPro" id="IPR011705">
    <property type="entry name" value="BACK"/>
</dbReference>
<dbReference type="OMA" id="ACIMNCV"/>
<reference evidence="4" key="2">
    <citation type="submission" date="2025-08" db="UniProtKB">
        <authorList>
            <consortium name="Ensembl"/>
        </authorList>
    </citation>
    <scope>IDENTIFICATION</scope>
</reference>
<reference evidence="4" key="3">
    <citation type="submission" date="2025-09" db="UniProtKB">
        <authorList>
            <consortium name="Ensembl"/>
        </authorList>
    </citation>
    <scope>IDENTIFICATION</scope>
</reference>
<keyword evidence="1" id="KW-0880">Kelch repeat</keyword>
<evidence type="ECO:0000259" key="3">
    <source>
        <dbReference type="PROSITE" id="PS50097"/>
    </source>
</evidence>
<dbReference type="SMART" id="SM00875">
    <property type="entry name" value="BACK"/>
    <property type="match status" value="1"/>
</dbReference>
<dbReference type="AlphaFoldDB" id="H2YUE3"/>
<dbReference type="Pfam" id="PF00651">
    <property type="entry name" value="BTB"/>
    <property type="match status" value="1"/>
</dbReference>
<reference evidence="5" key="1">
    <citation type="submission" date="2003-08" db="EMBL/GenBank/DDBJ databases">
        <authorList>
            <person name="Birren B."/>
            <person name="Nusbaum C."/>
            <person name="Abebe A."/>
            <person name="Abouelleil A."/>
            <person name="Adekoya E."/>
            <person name="Ait-zahra M."/>
            <person name="Allen N."/>
            <person name="Allen T."/>
            <person name="An P."/>
            <person name="Anderson M."/>
            <person name="Anderson S."/>
            <person name="Arachchi H."/>
            <person name="Armbruster J."/>
            <person name="Bachantsang P."/>
            <person name="Baldwin J."/>
            <person name="Barry A."/>
            <person name="Bayul T."/>
            <person name="Blitshsteyn B."/>
            <person name="Bloom T."/>
            <person name="Blye J."/>
            <person name="Boguslavskiy L."/>
            <person name="Borowsky M."/>
            <person name="Boukhgalter B."/>
            <person name="Brunache A."/>
            <person name="Butler J."/>
            <person name="Calixte N."/>
            <person name="Calvo S."/>
            <person name="Camarata J."/>
            <person name="Campo K."/>
            <person name="Chang J."/>
            <person name="Cheshatsang Y."/>
            <person name="Citroen M."/>
            <person name="Collymore A."/>
            <person name="Considine T."/>
            <person name="Cook A."/>
            <person name="Cooke P."/>
            <person name="Corum B."/>
            <person name="Cuomo C."/>
            <person name="David R."/>
            <person name="Dawoe T."/>
            <person name="Degray S."/>
            <person name="Dodge S."/>
            <person name="Dooley K."/>
            <person name="Dorje P."/>
            <person name="Dorjee K."/>
            <person name="Dorris L."/>
            <person name="Duffey N."/>
            <person name="Dupes A."/>
            <person name="Elkins T."/>
            <person name="Engels R."/>
            <person name="Erickson J."/>
            <person name="Farina A."/>
            <person name="Faro S."/>
            <person name="Ferreira P."/>
            <person name="Fischer H."/>
            <person name="Fitzgerald M."/>
            <person name="Foley K."/>
            <person name="Gage D."/>
            <person name="Galagan J."/>
            <person name="Gearin G."/>
            <person name="Gnerre S."/>
            <person name="Gnirke A."/>
            <person name="Goyette A."/>
            <person name="Graham J."/>
            <person name="Grandbois E."/>
            <person name="Gyaltsen K."/>
            <person name="Hafez N."/>
            <person name="Hagopian D."/>
            <person name="Hagos B."/>
            <person name="Hall J."/>
            <person name="Hatcher B."/>
            <person name="Heller A."/>
            <person name="Higgins H."/>
            <person name="Honan T."/>
            <person name="Horn A."/>
            <person name="Houde N."/>
            <person name="Hughes L."/>
            <person name="Hulme W."/>
            <person name="Husby E."/>
            <person name="Iliev I."/>
            <person name="Jaffe D."/>
            <person name="Jones C."/>
            <person name="Kamal M."/>
            <person name="Kamat A."/>
            <person name="Kamvysselis M."/>
            <person name="Karlsson E."/>
            <person name="Kells C."/>
            <person name="Kieu A."/>
            <person name="Kisner P."/>
            <person name="Kodira C."/>
            <person name="Kulbokas E."/>
            <person name="Labutti K."/>
            <person name="Lama D."/>
            <person name="Landers T."/>
            <person name="Leger J."/>
            <person name="Levine S."/>
            <person name="Lewis D."/>
            <person name="Lewis T."/>
            <person name="Lindblad-toh K."/>
            <person name="Liu X."/>
            <person name="Lokyitsang T."/>
            <person name="Lokyitsang Y."/>
            <person name="Lucien O."/>
            <person name="Lui A."/>
            <person name="Ma L.J."/>
            <person name="Mabbitt R."/>
            <person name="Macdonald J."/>
            <person name="Maclean C."/>
            <person name="Major J."/>
            <person name="Manning J."/>
            <person name="Marabella R."/>
            <person name="Maru K."/>
            <person name="Matthews C."/>
            <person name="Mauceli E."/>
            <person name="Mccarthy M."/>
            <person name="Mcdonough S."/>
            <person name="Mcghee T."/>
            <person name="Meldrim J."/>
            <person name="Meneus L."/>
            <person name="Mesirov J."/>
            <person name="Mihalev A."/>
            <person name="Mihova T."/>
            <person name="Mikkelsen T."/>
            <person name="Mlenga V."/>
            <person name="Moru K."/>
            <person name="Mozes J."/>
            <person name="Mulrain L."/>
            <person name="Munson G."/>
            <person name="Naylor J."/>
            <person name="Newes C."/>
            <person name="Nguyen C."/>
            <person name="Nguyen N."/>
            <person name="Nguyen T."/>
            <person name="Nicol R."/>
            <person name="Nielsen C."/>
            <person name="Nizzari M."/>
            <person name="Norbu C."/>
            <person name="Norbu N."/>
            <person name="O'donnell P."/>
            <person name="Okoawo O."/>
            <person name="O'leary S."/>
            <person name="Omotosho B."/>
            <person name="O'neill K."/>
            <person name="Osman S."/>
            <person name="Parker S."/>
            <person name="Perrin D."/>
            <person name="Phunkhang P."/>
            <person name="Piqani B."/>
            <person name="Purcell S."/>
            <person name="Rachupka T."/>
            <person name="Ramasamy U."/>
            <person name="Rameau R."/>
            <person name="Ray V."/>
            <person name="Raymond C."/>
            <person name="Retta R."/>
            <person name="Richardson S."/>
            <person name="Rise C."/>
            <person name="Rodriguez J."/>
            <person name="Rogers J."/>
            <person name="Rogov P."/>
            <person name="Rutman M."/>
            <person name="Schupbach R."/>
            <person name="Seaman C."/>
            <person name="Settipalli S."/>
            <person name="Sharpe T."/>
            <person name="Sheridan J."/>
            <person name="Sherpa N."/>
            <person name="Shi J."/>
            <person name="Smirnov S."/>
            <person name="Smith C."/>
            <person name="Sougnez C."/>
            <person name="Spencer B."/>
            <person name="Stalker J."/>
            <person name="Stange-thomann N."/>
            <person name="Stavropoulos S."/>
            <person name="Stetson K."/>
            <person name="Stone C."/>
            <person name="Stone S."/>
            <person name="Stubbs M."/>
            <person name="Talamas J."/>
            <person name="Tchuinga P."/>
            <person name="Tenzing P."/>
            <person name="Tesfaye S."/>
            <person name="Theodore J."/>
            <person name="Thoulutsang Y."/>
            <person name="Topham K."/>
            <person name="Towey S."/>
            <person name="Tsamla T."/>
            <person name="Tsomo N."/>
            <person name="Vallee D."/>
            <person name="Vassiliev H."/>
            <person name="Venkataraman V."/>
            <person name="Vinson J."/>
            <person name="Vo A."/>
            <person name="Wade C."/>
            <person name="Wang S."/>
            <person name="Wangchuk T."/>
            <person name="Wangdi T."/>
            <person name="Whittaker C."/>
            <person name="Wilkinson J."/>
            <person name="Wu Y."/>
            <person name="Wyman D."/>
            <person name="Yadav S."/>
            <person name="Yang S."/>
            <person name="Yang X."/>
            <person name="Yeager S."/>
            <person name="Yee E."/>
            <person name="Young G."/>
            <person name="Zainoun J."/>
            <person name="Zembeck L."/>
            <person name="Zimmer A."/>
            <person name="Zody M."/>
            <person name="Lander E."/>
        </authorList>
    </citation>
    <scope>NUCLEOTIDE SEQUENCE [LARGE SCALE GENOMIC DNA]</scope>
</reference>
<dbReference type="InParanoid" id="H2YUE3"/>
<dbReference type="STRING" id="51511.ENSCSAVP00000008953"/>
<proteinExistence type="predicted"/>
<dbReference type="Gene3D" id="3.30.710.10">
    <property type="entry name" value="Potassium Channel Kv1.1, Chain A"/>
    <property type="match status" value="1"/>
</dbReference>
<dbReference type="eggNOG" id="KOG4441">
    <property type="taxonomic scope" value="Eukaryota"/>
</dbReference>
<dbReference type="SUPFAM" id="SSF54695">
    <property type="entry name" value="POZ domain"/>
    <property type="match status" value="1"/>
</dbReference>
<evidence type="ECO:0000256" key="1">
    <source>
        <dbReference type="ARBA" id="ARBA00022441"/>
    </source>
</evidence>
<feature type="domain" description="BTB" evidence="3">
    <location>
        <begin position="29"/>
        <end position="96"/>
    </location>
</feature>
<name>H2YUE3_CIOSA</name>
<keyword evidence="2" id="KW-0677">Repeat</keyword>
<dbReference type="HOGENOM" id="CLU_004253_11_0_1"/>
<dbReference type="Ensembl" id="ENSCSAVT00000009067.1">
    <property type="protein sequence ID" value="ENSCSAVP00000008953.1"/>
    <property type="gene ID" value="ENSCSAVG00000005295.1"/>
</dbReference>
<evidence type="ECO:0000313" key="4">
    <source>
        <dbReference type="Ensembl" id="ENSCSAVP00000008953.1"/>
    </source>
</evidence>
<dbReference type="PANTHER" id="PTHR45632:SF17">
    <property type="entry name" value="KELCH-LIKE PROTEIN 31"/>
    <property type="match status" value="1"/>
</dbReference>
<dbReference type="InterPro" id="IPR000210">
    <property type="entry name" value="BTB/POZ_dom"/>
</dbReference>
<dbReference type="InterPro" id="IPR011333">
    <property type="entry name" value="SKP1/BTB/POZ_sf"/>
</dbReference>
<dbReference type="SMART" id="SM00225">
    <property type="entry name" value="BTB"/>
    <property type="match status" value="1"/>
</dbReference>
<evidence type="ECO:0000256" key="2">
    <source>
        <dbReference type="ARBA" id="ARBA00022737"/>
    </source>
</evidence>